<dbReference type="SUPFAM" id="SSF53335">
    <property type="entry name" value="S-adenosyl-L-methionine-dependent methyltransferases"/>
    <property type="match status" value="1"/>
</dbReference>
<dbReference type="GeneID" id="68118190"/>
<dbReference type="VEuPathDB" id="AmoebaDB:FDP41_010975"/>
<dbReference type="GO" id="GO:0003676">
    <property type="term" value="F:nucleic acid binding"/>
    <property type="evidence" value="ECO:0007669"/>
    <property type="project" value="InterPro"/>
</dbReference>
<dbReference type="PROSITE" id="PS00092">
    <property type="entry name" value="N6_MTASE"/>
    <property type="match status" value="1"/>
</dbReference>
<accession>A0A6A5C0I7</accession>
<evidence type="ECO:0000313" key="5">
    <source>
        <dbReference type="EMBL" id="KAF0982997.1"/>
    </source>
</evidence>
<keyword evidence="4" id="KW-0808">Transferase</keyword>
<protein>
    <recommendedName>
        <fullName evidence="7">N6-adenine methyltransferase</fullName>
    </recommendedName>
</protein>
<dbReference type="VEuPathDB" id="AmoebaDB:NfTy_016150"/>
<organism evidence="5 6">
    <name type="scientific">Naegleria fowleri</name>
    <name type="common">Brain eating amoeba</name>
    <dbReference type="NCBI Taxonomy" id="5763"/>
    <lineage>
        <taxon>Eukaryota</taxon>
        <taxon>Discoba</taxon>
        <taxon>Heterolobosea</taxon>
        <taxon>Tetramitia</taxon>
        <taxon>Eutetramitia</taxon>
        <taxon>Vahlkampfiidae</taxon>
        <taxon>Naegleria</taxon>
    </lineage>
</organism>
<sequence length="190" mass="22484">MSSLNKNNRFLIRNPEKSEYNQYWYSKETIQTFVRVIEEHLLESSDHRVAFMSTPSVYFSMSSELQRQGKLFEYDKKWEKDQGFVFWDFNQPDKVDASLFGQFSLILIDPPFITREVWENYASAAKKLRKPGCKLICSTISENADLMKNLLDVTPVVYQPSIPHLVYQYNLYTNFSHELFEQKNSELADY</sequence>
<dbReference type="InterPro" id="IPR002052">
    <property type="entry name" value="DNA_methylase_N6_adenine_CS"/>
</dbReference>
<keyword evidence="6" id="KW-1185">Reference proteome</keyword>
<evidence type="ECO:0000256" key="4">
    <source>
        <dbReference type="ARBA" id="ARBA00022679"/>
    </source>
</evidence>
<evidence type="ECO:0000313" key="6">
    <source>
        <dbReference type="Proteomes" id="UP000444721"/>
    </source>
</evidence>
<dbReference type="EMBL" id="VFQX01000007">
    <property type="protein sequence ID" value="KAF0982997.1"/>
    <property type="molecule type" value="Genomic_DNA"/>
</dbReference>
<keyword evidence="2" id="KW-0963">Cytoplasm</keyword>
<evidence type="ECO:0000256" key="3">
    <source>
        <dbReference type="ARBA" id="ARBA00022603"/>
    </source>
</evidence>
<reference evidence="5 6" key="1">
    <citation type="journal article" date="2019" name="Sci. Rep.">
        <title>Nanopore sequencing improves the draft genome of the human pathogenic amoeba Naegleria fowleri.</title>
        <authorList>
            <person name="Liechti N."/>
            <person name="Schurch N."/>
            <person name="Bruggmann R."/>
            <person name="Wittwer M."/>
        </authorList>
    </citation>
    <scope>NUCLEOTIDE SEQUENCE [LARGE SCALE GENOMIC DNA]</scope>
    <source>
        <strain evidence="5 6">ATCC 30894</strain>
    </source>
</reference>
<dbReference type="RefSeq" id="XP_044567710.1">
    <property type="nucleotide sequence ID" value="XM_044701332.1"/>
</dbReference>
<evidence type="ECO:0008006" key="7">
    <source>
        <dbReference type="Google" id="ProtNLM"/>
    </source>
</evidence>
<comment type="subcellular location">
    <subcellularLocation>
        <location evidence="1">Cytoplasm</location>
    </subcellularLocation>
</comment>
<dbReference type="GO" id="GO:0032259">
    <property type="term" value="P:methylation"/>
    <property type="evidence" value="ECO:0007669"/>
    <property type="project" value="UniProtKB-KW"/>
</dbReference>
<gene>
    <name evidence="5" type="ORF">FDP41_010975</name>
</gene>
<dbReference type="OMA" id="TIYIFEY"/>
<dbReference type="GO" id="GO:0005737">
    <property type="term" value="C:cytoplasm"/>
    <property type="evidence" value="ECO:0007669"/>
    <property type="project" value="UniProtKB-SubCell"/>
</dbReference>
<dbReference type="InterPro" id="IPR041370">
    <property type="entry name" value="Mlase_EEF1AKMT1/ZCCHC4"/>
</dbReference>
<dbReference type="VEuPathDB" id="AmoebaDB:NF0090660"/>
<dbReference type="OrthoDB" id="206354at2759"/>
<name>A0A6A5C0I7_NAEFO</name>
<proteinExistence type="predicted"/>
<dbReference type="InterPro" id="IPR029063">
    <property type="entry name" value="SAM-dependent_MTases_sf"/>
</dbReference>
<dbReference type="Proteomes" id="UP000444721">
    <property type="component" value="Unassembled WGS sequence"/>
</dbReference>
<evidence type="ECO:0000256" key="1">
    <source>
        <dbReference type="ARBA" id="ARBA00004496"/>
    </source>
</evidence>
<dbReference type="GO" id="GO:0016279">
    <property type="term" value="F:protein-lysine N-methyltransferase activity"/>
    <property type="evidence" value="ECO:0007669"/>
    <property type="project" value="InterPro"/>
</dbReference>
<dbReference type="AlphaFoldDB" id="A0A6A5C0I7"/>
<dbReference type="Pfam" id="PF10237">
    <property type="entry name" value="N6-adenineMlase"/>
    <property type="match status" value="1"/>
</dbReference>
<evidence type="ECO:0000256" key="2">
    <source>
        <dbReference type="ARBA" id="ARBA00022490"/>
    </source>
</evidence>
<dbReference type="PANTHER" id="PTHR13200">
    <property type="entry name" value="EEF1A LYSINE METHYLTRANSFERASE 1"/>
    <property type="match status" value="1"/>
</dbReference>
<comment type="caution">
    <text evidence="5">The sequence shown here is derived from an EMBL/GenBank/DDBJ whole genome shotgun (WGS) entry which is preliminary data.</text>
</comment>
<dbReference type="PANTHER" id="PTHR13200:SF1">
    <property type="entry name" value="NUCLEIC ACID BINDING PROTEIN"/>
    <property type="match status" value="1"/>
</dbReference>
<keyword evidence="3" id="KW-0489">Methyltransferase</keyword>
<dbReference type="InterPro" id="IPR019369">
    <property type="entry name" value="Efm5/EEF1AKMT1"/>
</dbReference>